<dbReference type="Proteomes" id="UP000308197">
    <property type="component" value="Unassembled WGS sequence"/>
</dbReference>
<name>A0A5C3NRR3_9APHY</name>
<feature type="region of interest" description="Disordered" evidence="1">
    <location>
        <begin position="296"/>
        <end position="328"/>
    </location>
</feature>
<dbReference type="InParanoid" id="A0A5C3NRR3"/>
<keyword evidence="3" id="KW-1185">Reference proteome</keyword>
<dbReference type="AlphaFoldDB" id="A0A5C3NRR3"/>
<protein>
    <submittedName>
        <fullName evidence="2">Uncharacterized protein</fullName>
    </submittedName>
</protein>
<organism evidence="2 3">
    <name type="scientific">Polyporus arcularius HHB13444</name>
    <dbReference type="NCBI Taxonomy" id="1314778"/>
    <lineage>
        <taxon>Eukaryota</taxon>
        <taxon>Fungi</taxon>
        <taxon>Dikarya</taxon>
        <taxon>Basidiomycota</taxon>
        <taxon>Agaricomycotina</taxon>
        <taxon>Agaricomycetes</taxon>
        <taxon>Polyporales</taxon>
        <taxon>Polyporaceae</taxon>
        <taxon>Polyporus</taxon>
    </lineage>
</organism>
<gene>
    <name evidence="2" type="ORF">K466DRAFT_570078</name>
</gene>
<reference evidence="2 3" key="1">
    <citation type="journal article" date="2019" name="Nat. Ecol. Evol.">
        <title>Megaphylogeny resolves global patterns of mushroom evolution.</title>
        <authorList>
            <person name="Varga T."/>
            <person name="Krizsan K."/>
            <person name="Foldi C."/>
            <person name="Dima B."/>
            <person name="Sanchez-Garcia M."/>
            <person name="Sanchez-Ramirez S."/>
            <person name="Szollosi G.J."/>
            <person name="Szarkandi J.G."/>
            <person name="Papp V."/>
            <person name="Albert L."/>
            <person name="Andreopoulos W."/>
            <person name="Angelini C."/>
            <person name="Antonin V."/>
            <person name="Barry K.W."/>
            <person name="Bougher N.L."/>
            <person name="Buchanan P."/>
            <person name="Buyck B."/>
            <person name="Bense V."/>
            <person name="Catcheside P."/>
            <person name="Chovatia M."/>
            <person name="Cooper J."/>
            <person name="Damon W."/>
            <person name="Desjardin D."/>
            <person name="Finy P."/>
            <person name="Geml J."/>
            <person name="Haridas S."/>
            <person name="Hughes K."/>
            <person name="Justo A."/>
            <person name="Karasinski D."/>
            <person name="Kautmanova I."/>
            <person name="Kiss B."/>
            <person name="Kocsube S."/>
            <person name="Kotiranta H."/>
            <person name="LaButti K.M."/>
            <person name="Lechner B.E."/>
            <person name="Liimatainen K."/>
            <person name="Lipzen A."/>
            <person name="Lukacs Z."/>
            <person name="Mihaltcheva S."/>
            <person name="Morgado L.N."/>
            <person name="Niskanen T."/>
            <person name="Noordeloos M.E."/>
            <person name="Ohm R.A."/>
            <person name="Ortiz-Santana B."/>
            <person name="Ovrebo C."/>
            <person name="Racz N."/>
            <person name="Riley R."/>
            <person name="Savchenko A."/>
            <person name="Shiryaev A."/>
            <person name="Soop K."/>
            <person name="Spirin V."/>
            <person name="Szebenyi C."/>
            <person name="Tomsovsky M."/>
            <person name="Tulloss R.E."/>
            <person name="Uehling J."/>
            <person name="Grigoriev I.V."/>
            <person name="Vagvolgyi C."/>
            <person name="Papp T."/>
            <person name="Martin F.M."/>
            <person name="Miettinen O."/>
            <person name="Hibbett D.S."/>
            <person name="Nagy L.G."/>
        </authorList>
    </citation>
    <scope>NUCLEOTIDE SEQUENCE [LARGE SCALE GENOMIC DNA]</scope>
    <source>
        <strain evidence="2 3">HHB13444</strain>
    </source>
</reference>
<dbReference type="EMBL" id="ML211953">
    <property type="protein sequence ID" value="TFK79712.1"/>
    <property type="molecule type" value="Genomic_DNA"/>
</dbReference>
<feature type="compositionally biased region" description="Basic residues" evidence="1">
    <location>
        <begin position="491"/>
        <end position="507"/>
    </location>
</feature>
<feature type="region of interest" description="Disordered" evidence="1">
    <location>
        <begin position="488"/>
        <end position="509"/>
    </location>
</feature>
<proteinExistence type="predicted"/>
<evidence type="ECO:0000256" key="1">
    <source>
        <dbReference type="SAM" id="MobiDB-lite"/>
    </source>
</evidence>
<accession>A0A5C3NRR3</accession>
<evidence type="ECO:0000313" key="3">
    <source>
        <dbReference type="Proteomes" id="UP000308197"/>
    </source>
</evidence>
<sequence>MRVATRTSTSRSVSPTHYVSPPDRDISYECDATPIQISAFGKVVYWRHSWHIARDRCARGGQHRKKPIYGFPSSVRWQHGRTVAVPTPIASGLKSSRCKESGAVMASTCPQASVDPPHGHTSTEVARRLQLRNSSAVLMQLLPANVVHAVMRRDVVPSVCGTSRSLAGAVSLALYLARSRRGQEQVFQPASRTLHAPQVPALVLCGSCRTRPKAASPVGLETSLYHATNSPATAPAVIPTRACCPRDSLSISRPLSVTTAGLLWDRGQTALRVVADSRESSHRYARTTFPIARRGRSASQELTGQARQPALTNASKGHGDRPGAALIEPSTDRTVPATCRTTGTGRVSSQTRLQSCVARLAAPGGIIVQLAGCRHEEGTRSVPRRPLGLASCRPHEAALPGTAVTSSAEGSYSSSTRLRKRCDQSVKGSAEIRCWPGRGPRWLVHKRLSGRSQGQRRVDVHRLNALSPSASRASSKTSRGQTVRVHGARRDMRRRQTRLAQRRRSRTASHLVERVGRTLGARASSGREVRQNARFSM</sequence>
<feature type="compositionally biased region" description="Polar residues" evidence="1">
    <location>
        <begin position="297"/>
        <end position="315"/>
    </location>
</feature>
<evidence type="ECO:0000313" key="2">
    <source>
        <dbReference type="EMBL" id="TFK79712.1"/>
    </source>
</evidence>